<dbReference type="InterPro" id="IPR000757">
    <property type="entry name" value="Beta-glucanase-like"/>
</dbReference>
<dbReference type="GO" id="GO:0016757">
    <property type="term" value="F:glycosyltransferase activity"/>
    <property type="evidence" value="ECO:0007669"/>
    <property type="project" value="UniProtKB-KW"/>
</dbReference>
<dbReference type="GO" id="GO:0016020">
    <property type="term" value="C:membrane"/>
    <property type="evidence" value="ECO:0007669"/>
    <property type="project" value="UniProtKB-SubCell"/>
</dbReference>
<evidence type="ECO:0000256" key="10">
    <source>
        <dbReference type="ARBA" id="ARBA00023295"/>
    </source>
</evidence>
<feature type="compositionally biased region" description="Polar residues" evidence="13">
    <location>
        <begin position="273"/>
        <end position="287"/>
    </location>
</feature>
<feature type="region of interest" description="Disordered" evidence="13">
    <location>
        <begin position="439"/>
        <end position="466"/>
    </location>
</feature>
<evidence type="ECO:0000256" key="8">
    <source>
        <dbReference type="ARBA" id="ARBA00023136"/>
    </source>
</evidence>
<feature type="region of interest" description="Disordered" evidence="13">
    <location>
        <begin position="268"/>
        <end position="287"/>
    </location>
</feature>
<evidence type="ECO:0000256" key="4">
    <source>
        <dbReference type="ARBA" id="ARBA00022676"/>
    </source>
</evidence>
<dbReference type="PANTHER" id="PTHR10963:SF27">
    <property type="entry name" value="GLYCOSIDASE-RELATED"/>
    <property type="match status" value="1"/>
</dbReference>
<dbReference type="Proteomes" id="UP000076837">
    <property type="component" value="Unassembled WGS sequence"/>
</dbReference>
<dbReference type="GO" id="GO:0008843">
    <property type="term" value="F:endochitinase activity"/>
    <property type="evidence" value="ECO:0007669"/>
    <property type="project" value="UniProtKB-EC"/>
</dbReference>
<comment type="subcellular location">
    <subcellularLocation>
        <location evidence="2">Membrane</location>
    </subcellularLocation>
</comment>
<accession>A0A163CFD5</accession>
<evidence type="ECO:0000256" key="9">
    <source>
        <dbReference type="ARBA" id="ARBA00023180"/>
    </source>
</evidence>
<protein>
    <recommendedName>
        <fullName evidence="3">chitinase</fullName>
        <ecNumber evidence="3">3.2.1.14</ecNumber>
    </recommendedName>
</protein>
<organism evidence="16 17">
    <name type="scientific">Didymella rabiei</name>
    <name type="common">Chickpea ascochyta blight fungus</name>
    <name type="synonym">Mycosphaerella rabiei</name>
    <dbReference type="NCBI Taxonomy" id="5454"/>
    <lineage>
        <taxon>Eukaryota</taxon>
        <taxon>Fungi</taxon>
        <taxon>Dikarya</taxon>
        <taxon>Ascomycota</taxon>
        <taxon>Pezizomycotina</taxon>
        <taxon>Dothideomycetes</taxon>
        <taxon>Pleosporomycetidae</taxon>
        <taxon>Pleosporales</taxon>
        <taxon>Pleosporineae</taxon>
        <taxon>Didymellaceae</taxon>
        <taxon>Ascochyta</taxon>
    </lineage>
</organism>
<evidence type="ECO:0000256" key="14">
    <source>
        <dbReference type="SAM" id="SignalP"/>
    </source>
</evidence>
<feature type="region of interest" description="Disordered" evidence="13">
    <location>
        <begin position="301"/>
        <end position="352"/>
    </location>
</feature>
<evidence type="ECO:0000313" key="16">
    <source>
        <dbReference type="EMBL" id="KZM22422.1"/>
    </source>
</evidence>
<dbReference type="PROSITE" id="PS51762">
    <property type="entry name" value="GH16_2"/>
    <property type="match status" value="1"/>
</dbReference>
<dbReference type="Pfam" id="PF00722">
    <property type="entry name" value="Glyco_hydro_16"/>
    <property type="match status" value="1"/>
</dbReference>
<dbReference type="InterPro" id="IPR013320">
    <property type="entry name" value="ConA-like_dom_sf"/>
</dbReference>
<keyword evidence="7 16" id="KW-0378">Hydrolase</keyword>
<feature type="compositionally biased region" description="Low complexity" evidence="13">
    <location>
        <begin position="366"/>
        <end position="387"/>
    </location>
</feature>
<evidence type="ECO:0000256" key="11">
    <source>
        <dbReference type="ARBA" id="ARBA00023316"/>
    </source>
</evidence>
<sequence length="496" mass="50620">MRFTSYATASALAALASAQTFTDCNPMEKACPNNPAMPQTWETDFTAGKDAIKGWKQTAGSLTYSAEGAEFSVAKKGDAPTIGSEAYLHFGYIEVKMKAAPGQGIISSIVLQSDDLDEVDWEWIGGVDSKTQMNYFGKGNTTTYDRMIEADVSSTQNEFHTYALNWTSESLTWIIDNKPMRTLNYADANGGKNFPQTPCNVRLGNWPGGDSENEGTRQWAGGEVDYSKAPFKMTVANIKVINYSPGTEYHWKDKSGSFESIEVVGAGNKDGAPQNNAVLESSASATGSGIPLESGFAAPSATGSVGSGNSGSNNSSTTCTEGQQQATPAPASGGNSDFNYPVPTGSAGTGDETPCSCGVATVTVTGTPPSGDAPPATETPSAPASSPVEGGTATPPTSTAIVSSGLPNQPPATLTSVVSPPPYATTGLIMDTLPAPSVPATLPSAPSTPSGVLPPSSGNATVPSPSAPAEFTGAASANKAGVAAMAVVGCALLFAL</sequence>
<dbReference type="OrthoDB" id="4781at2759"/>
<feature type="signal peptide" evidence="14">
    <location>
        <begin position="1"/>
        <end position="18"/>
    </location>
</feature>
<evidence type="ECO:0000259" key="15">
    <source>
        <dbReference type="PROSITE" id="PS51762"/>
    </source>
</evidence>
<proteinExistence type="inferred from homology"/>
<evidence type="ECO:0000256" key="7">
    <source>
        <dbReference type="ARBA" id="ARBA00022801"/>
    </source>
</evidence>
<keyword evidence="11" id="KW-0961">Cell wall biogenesis/degradation</keyword>
<dbReference type="PANTHER" id="PTHR10963">
    <property type="entry name" value="GLYCOSYL HYDROLASE-RELATED"/>
    <property type="match status" value="1"/>
</dbReference>
<comment type="catalytic activity">
    <reaction evidence="1">
        <text>Random endo-hydrolysis of N-acetyl-beta-D-glucosaminide (1-&gt;4)-beta-linkages in chitin and chitodextrins.</text>
        <dbReference type="EC" id="3.2.1.14"/>
    </reaction>
</comment>
<keyword evidence="8" id="KW-0472">Membrane</keyword>
<dbReference type="STRING" id="5454.A0A163CFD5"/>
<gene>
    <name evidence="16" type="ORF">ST47_g6423</name>
</gene>
<dbReference type="EMBL" id="JYNV01000214">
    <property type="protein sequence ID" value="KZM22422.1"/>
    <property type="molecule type" value="Genomic_DNA"/>
</dbReference>
<keyword evidence="4" id="KW-0328">Glycosyltransferase</keyword>
<comment type="similarity">
    <text evidence="12">Belongs to the glycosyl hydrolase 16 family. CRH1 subfamily.</text>
</comment>
<dbReference type="SUPFAM" id="SSF49899">
    <property type="entry name" value="Concanavalin A-like lectins/glucanases"/>
    <property type="match status" value="1"/>
</dbReference>
<keyword evidence="6 14" id="KW-0732">Signal</keyword>
<feature type="compositionally biased region" description="Low complexity" evidence="13">
    <location>
        <begin position="439"/>
        <end position="450"/>
    </location>
</feature>
<comment type="caution">
    <text evidence="16">The sequence shown here is derived from an EMBL/GenBank/DDBJ whole genome shotgun (WGS) entry which is preliminary data.</text>
</comment>
<keyword evidence="17" id="KW-1185">Reference proteome</keyword>
<dbReference type="GO" id="GO:0009277">
    <property type="term" value="C:fungal-type cell wall"/>
    <property type="evidence" value="ECO:0007669"/>
    <property type="project" value="TreeGrafter"/>
</dbReference>
<keyword evidence="5" id="KW-0808">Transferase</keyword>
<evidence type="ECO:0000256" key="3">
    <source>
        <dbReference type="ARBA" id="ARBA00012729"/>
    </source>
</evidence>
<keyword evidence="9" id="KW-0325">Glycoprotein</keyword>
<evidence type="ECO:0000256" key="1">
    <source>
        <dbReference type="ARBA" id="ARBA00000822"/>
    </source>
</evidence>
<feature type="compositionally biased region" description="Polar residues" evidence="13">
    <location>
        <begin position="394"/>
        <end position="418"/>
    </location>
</feature>
<feature type="region of interest" description="Disordered" evidence="13">
    <location>
        <begin position="366"/>
        <end position="419"/>
    </location>
</feature>
<feature type="compositionally biased region" description="Polar residues" evidence="13">
    <location>
        <begin position="319"/>
        <end position="338"/>
    </location>
</feature>
<keyword evidence="10" id="KW-0326">Glycosidase</keyword>
<reference evidence="16 17" key="1">
    <citation type="journal article" date="2016" name="Sci. Rep.">
        <title>Draft genome sequencing and secretome analysis of fungal phytopathogen Ascochyta rabiei provides insight into the necrotrophic effector repertoire.</title>
        <authorList>
            <person name="Verma S."/>
            <person name="Gazara R.K."/>
            <person name="Nizam S."/>
            <person name="Parween S."/>
            <person name="Chattopadhyay D."/>
            <person name="Verma P.K."/>
        </authorList>
    </citation>
    <scope>NUCLEOTIDE SEQUENCE [LARGE SCALE GENOMIC DNA]</scope>
    <source>
        <strain evidence="16 17">ArDII</strain>
    </source>
</reference>
<evidence type="ECO:0000313" key="17">
    <source>
        <dbReference type="Proteomes" id="UP000076837"/>
    </source>
</evidence>
<evidence type="ECO:0000256" key="5">
    <source>
        <dbReference type="ARBA" id="ARBA00022679"/>
    </source>
</evidence>
<name>A0A163CFD5_DIDRA</name>
<feature type="domain" description="GH16" evidence="15">
    <location>
        <begin position="4"/>
        <end position="235"/>
    </location>
</feature>
<dbReference type="AlphaFoldDB" id="A0A163CFD5"/>
<dbReference type="EC" id="3.2.1.14" evidence="3"/>
<dbReference type="GO" id="GO:0005975">
    <property type="term" value="P:carbohydrate metabolic process"/>
    <property type="evidence" value="ECO:0007669"/>
    <property type="project" value="InterPro"/>
</dbReference>
<dbReference type="Gene3D" id="2.60.120.200">
    <property type="match status" value="1"/>
</dbReference>
<evidence type="ECO:0000256" key="6">
    <source>
        <dbReference type="ARBA" id="ARBA00022729"/>
    </source>
</evidence>
<feature type="chain" id="PRO_5043332571" description="chitinase" evidence="14">
    <location>
        <begin position="19"/>
        <end position="496"/>
    </location>
</feature>
<evidence type="ECO:0000256" key="13">
    <source>
        <dbReference type="SAM" id="MobiDB-lite"/>
    </source>
</evidence>
<evidence type="ECO:0000256" key="12">
    <source>
        <dbReference type="ARBA" id="ARBA00038074"/>
    </source>
</evidence>
<dbReference type="InterPro" id="IPR050546">
    <property type="entry name" value="Glycosyl_Hydrlase_16"/>
</dbReference>
<evidence type="ECO:0000256" key="2">
    <source>
        <dbReference type="ARBA" id="ARBA00004370"/>
    </source>
</evidence>
<dbReference type="CDD" id="cd02183">
    <property type="entry name" value="GH16_fungal_CRH1_transglycosylase"/>
    <property type="match status" value="1"/>
</dbReference>
<dbReference type="GO" id="GO:0031505">
    <property type="term" value="P:fungal-type cell wall organization"/>
    <property type="evidence" value="ECO:0007669"/>
    <property type="project" value="TreeGrafter"/>
</dbReference>